<accession>A0ABS4VXT3</accession>
<name>A0ABS4VXT3_9PSEU</name>
<evidence type="ECO:0000313" key="1">
    <source>
        <dbReference type="EMBL" id="MBP2368703.1"/>
    </source>
</evidence>
<dbReference type="EMBL" id="JAGINU010000001">
    <property type="protein sequence ID" value="MBP2368703.1"/>
    <property type="molecule type" value="Genomic_DNA"/>
</dbReference>
<keyword evidence="2" id="KW-1185">Reference proteome</keyword>
<gene>
    <name evidence="1" type="ORF">JOF36_004399</name>
</gene>
<sequence length="34" mass="3379">MTGAVAPVSAVPDSVLPFAAPREPFRDRAPGAGA</sequence>
<reference evidence="1 2" key="1">
    <citation type="submission" date="2021-03" db="EMBL/GenBank/DDBJ databases">
        <title>Sequencing the genomes of 1000 actinobacteria strains.</title>
        <authorList>
            <person name="Klenk H.-P."/>
        </authorList>
    </citation>
    <scope>NUCLEOTIDE SEQUENCE [LARGE SCALE GENOMIC DNA]</scope>
    <source>
        <strain evidence="1 2">DSM 45256</strain>
    </source>
</reference>
<protein>
    <submittedName>
        <fullName evidence="1">Uncharacterized protein</fullName>
    </submittedName>
</protein>
<dbReference type="Proteomes" id="UP001519295">
    <property type="component" value="Unassembled WGS sequence"/>
</dbReference>
<proteinExistence type="predicted"/>
<comment type="caution">
    <text evidence="1">The sequence shown here is derived from an EMBL/GenBank/DDBJ whole genome shotgun (WGS) entry which is preliminary data.</text>
</comment>
<organism evidence="1 2">
    <name type="scientific">Pseudonocardia parietis</name>
    <dbReference type="NCBI Taxonomy" id="570936"/>
    <lineage>
        <taxon>Bacteria</taxon>
        <taxon>Bacillati</taxon>
        <taxon>Actinomycetota</taxon>
        <taxon>Actinomycetes</taxon>
        <taxon>Pseudonocardiales</taxon>
        <taxon>Pseudonocardiaceae</taxon>
        <taxon>Pseudonocardia</taxon>
    </lineage>
</organism>
<evidence type="ECO:0000313" key="2">
    <source>
        <dbReference type="Proteomes" id="UP001519295"/>
    </source>
</evidence>